<keyword evidence="6" id="KW-0472">Membrane</keyword>
<reference evidence="8" key="3">
    <citation type="journal article" date="2017" name="Nature">
        <title>Genome sequence of the progenitor of the wheat D genome Aegilops tauschii.</title>
        <authorList>
            <person name="Luo M.C."/>
            <person name="Gu Y.Q."/>
            <person name="Puiu D."/>
            <person name="Wang H."/>
            <person name="Twardziok S.O."/>
            <person name="Deal K.R."/>
            <person name="Huo N."/>
            <person name="Zhu T."/>
            <person name="Wang L."/>
            <person name="Wang Y."/>
            <person name="McGuire P.E."/>
            <person name="Liu S."/>
            <person name="Long H."/>
            <person name="Ramasamy R.K."/>
            <person name="Rodriguez J.C."/>
            <person name="Van S.L."/>
            <person name="Yuan L."/>
            <person name="Wang Z."/>
            <person name="Xia Z."/>
            <person name="Xiao L."/>
            <person name="Anderson O.D."/>
            <person name="Ouyang S."/>
            <person name="Liang Y."/>
            <person name="Zimin A.V."/>
            <person name="Pertea G."/>
            <person name="Qi P."/>
            <person name="Bennetzen J.L."/>
            <person name="Dai X."/>
            <person name="Dawson M.W."/>
            <person name="Muller H.G."/>
            <person name="Kugler K."/>
            <person name="Rivarola-Duarte L."/>
            <person name="Spannagl M."/>
            <person name="Mayer K.F.X."/>
            <person name="Lu F.H."/>
            <person name="Bevan M.W."/>
            <person name="Leroy P."/>
            <person name="Li P."/>
            <person name="You F.M."/>
            <person name="Sun Q."/>
            <person name="Liu Z."/>
            <person name="Lyons E."/>
            <person name="Wicker T."/>
            <person name="Salzberg S.L."/>
            <person name="Devos K.M."/>
            <person name="Dvorak J."/>
        </authorList>
    </citation>
    <scope>NUCLEOTIDE SEQUENCE [LARGE SCALE GENOMIC DNA]</scope>
    <source>
        <strain evidence="8">cv. AL8/78</strain>
    </source>
</reference>
<accession>A0A453HPA6</accession>
<keyword evidence="6" id="KW-1133">Transmembrane helix</keyword>
<dbReference type="InterPro" id="IPR036312">
    <property type="entry name" value="Bifun_inhib/LTP/seed_sf"/>
</dbReference>
<name>A0A453HPA6_AEGTS</name>
<dbReference type="Gene3D" id="1.10.110.10">
    <property type="entry name" value="Plant lipid-transfer and hydrophobic proteins"/>
    <property type="match status" value="1"/>
</dbReference>
<dbReference type="SUPFAM" id="SSF47699">
    <property type="entry name" value="Bifunctional inhibitor/lipid-transfer protein/seed storage 2S albumin"/>
    <property type="match status" value="1"/>
</dbReference>
<feature type="compositionally biased region" description="Gly residues" evidence="5">
    <location>
        <begin position="143"/>
        <end position="152"/>
    </location>
</feature>
<organism evidence="8 9">
    <name type="scientific">Aegilops tauschii subsp. strangulata</name>
    <name type="common">Goatgrass</name>
    <dbReference type="NCBI Taxonomy" id="200361"/>
    <lineage>
        <taxon>Eukaryota</taxon>
        <taxon>Viridiplantae</taxon>
        <taxon>Streptophyta</taxon>
        <taxon>Embryophyta</taxon>
        <taxon>Tracheophyta</taxon>
        <taxon>Spermatophyta</taxon>
        <taxon>Magnoliopsida</taxon>
        <taxon>Liliopsida</taxon>
        <taxon>Poales</taxon>
        <taxon>Poaceae</taxon>
        <taxon>BOP clade</taxon>
        <taxon>Pooideae</taxon>
        <taxon>Triticodae</taxon>
        <taxon>Triticeae</taxon>
        <taxon>Triticinae</taxon>
        <taxon>Aegilops</taxon>
    </lineage>
</organism>
<evidence type="ECO:0000256" key="4">
    <source>
        <dbReference type="ARBA" id="ARBA00023180"/>
    </source>
</evidence>
<evidence type="ECO:0000313" key="8">
    <source>
        <dbReference type="EnsemblPlants" id="AET4Gv20252200.2"/>
    </source>
</evidence>
<evidence type="ECO:0000256" key="2">
    <source>
        <dbReference type="ARBA" id="ARBA00022729"/>
    </source>
</evidence>
<dbReference type="EnsemblPlants" id="AET4Gv20252200.2">
    <property type="protein sequence ID" value="AET4Gv20252200.2"/>
    <property type="gene ID" value="AET4Gv20252200"/>
</dbReference>
<reference evidence="8" key="5">
    <citation type="journal article" date="2021" name="G3 (Bethesda)">
        <title>Aegilops tauschii genome assembly Aet v5.0 features greater sequence contiguity and improved annotation.</title>
        <authorList>
            <person name="Wang L."/>
            <person name="Zhu T."/>
            <person name="Rodriguez J.C."/>
            <person name="Deal K.R."/>
            <person name="Dubcovsky J."/>
            <person name="McGuire P.E."/>
            <person name="Lux T."/>
            <person name="Spannagl M."/>
            <person name="Mayer K.F.X."/>
            <person name="Baldrich P."/>
            <person name="Meyers B.C."/>
            <person name="Huo N."/>
            <person name="Gu Y.Q."/>
            <person name="Zhou H."/>
            <person name="Devos K.M."/>
            <person name="Bennetzen J.L."/>
            <person name="Unver T."/>
            <person name="Budak H."/>
            <person name="Gulick P.J."/>
            <person name="Galiba G."/>
            <person name="Kalapos B."/>
            <person name="Nelson D.R."/>
            <person name="Li P."/>
            <person name="You F.M."/>
            <person name="Luo M.C."/>
            <person name="Dvorak J."/>
        </authorList>
    </citation>
    <scope>NUCLEOTIDE SEQUENCE [LARGE SCALE GENOMIC DNA]</scope>
    <source>
        <strain evidence="8">cv. AL8/78</strain>
    </source>
</reference>
<dbReference type="Gramene" id="AET4Gv20252200.2">
    <property type="protein sequence ID" value="AET4Gv20252200.2"/>
    <property type="gene ID" value="AET4Gv20252200"/>
</dbReference>
<feature type="transmembrane region" description="Helical" evidence="6">
    <location>
        <begin position="24"/>
        <end position="52"/>
    </location>
</feature>
<keyword evidence="3" id="KW-1015">Disulfide bond</keyword>
<dbReference type="CDD" id="cd00010">
    <property type="entry name" value="AAI_LTSS"/>
    <property type="match status" value="1"/>
</dbReference>
<feature type="region of interest" description="Disordered" evidence="5">
    <location>
        <begin position="73"/>
        <end position="161"/>
    </location>
</feature>
<keyword evidence="6" id="KW-0812">Transmembrane</keyword>
<evidence type="ECO:0000256" key="5">
    <source>
        <dbReference type="SAM" id="MobiDB-lite"/>
    </source>
</evidence>
<keyword evidence="9" id="KW-1185">Reference proteome</keyword>
<proteinExistence type="inferred from homology"/>
<evidence type="ECO:0000256" key="6">
    <source>
        <dbReference type="SAM" id="Phobius"/>
    </source>
</evidence>
<comment type="similarity">
    <text evidence="1">Belongs to the plant LTP family.</text>
</comment>
<evidence type="ECO:0000259" key="7">
    <source>
        <dbReference type="Pfam" id="PF14368"/>
    </source>
</evidence>
<sequence length="284" mass="29192">IVPVSICSCASSYSNLLGRSKQPYLIAMAASGCSVIVLLVVFTVAVGAAALLQPAEAATAAAATRRHADTRVLWYPGTRQRSPSGFRGFPRSRLSPPSAGRLTPPSPSGRPMTPPPSQAQAPPAPISPPCTAANPQPGFPGMPVGGAGGFGGSSPSPPLAPTDCVTPLAGLMTCASFLTGSEAETPTPQSECCGGLGMFLNSSAAADDRSLRCLCPVILGDVNRMLPKPIDPVRMMYLPIACGVVLPPQVLFICFTGQPTPPVVQQIPDSWKTSSSSGQLLTHF</sequence>
<dbReference type="AlphaFoldDB" id="A0A453HPA6"/>
<evidence type="ECO:0000256" key="3">
    <source>
        <dbReference type="ARBA" id="ARBA00023157"/>
    </source>
</evidence>
<feature type="compositionally biased region" description="Pro residues" evidence="5">
    <location>
        <begin position="104"/>
        <end position="128"/>
    </location>
</feature>
<keyword evidence="2" id="KW-0732">Signal</keyword>
<dbReference type="Proteomes" id="UP000015105">
    <property type="component" value="Chromosome 4D"/>
</dbReference>
<dbReference type="PANTHER" id="PTHR33044">
    <property type="entry name" value="BIFUNCTIONAL INHIBITOR/LIPID-TRANSFER PROTEIN/SEED STORAGE 2S ALBUMIN SUPERFAMILY PROTEIN-RELATED"/>
    <property type="match status" value="1"/>
</dbReference>
<reference evidence="8" key="4">
    <citation type="submission" date="2019-03" db="UniProtKB">
        <authorList>
            <consortium name="EnsemblPlants"/>
        </authorList>
    </citation>
    <scope>IDENTIFICATION</scope>
</reference>
<reference evidence="9" key="1">
    <citation type="journal article" date="2014" name="Science">
        <title>Ancient hybridizations among the ancestral genomes of bread wheat.</title>
        <authorList>
            <consortium name="International Wheat Genome Sequencing Consortium,"/>
            <person name="Marcussen T."/>
            <person name="Sandve S.R."/>
            <person name="Heier L."/>
            <person name="Spannagl M."/>
            <person name="Pfeifer M."/>
            <person name="Jakobsen K.S."/>
            <person name="Wulff B.B."/>
            <person name="Steuernagel B."/>
            <person name="Mayer K.F."/>
            <person name="Olsen O.A."/>
        </authorList>
    </citation>
    <scope>NUCLEOTIDE SEQUENCE [LARGE SCALE GENOMIC DNA]</scope>
    <source>
        <strain evidence="9">cv. AL8/78</strain>
    </source>
</reference>
<dbReference type="Pfam" id="PF14368">
    <property type="entry name" value="LTP_2"/>
    <property type="match status" value="1"/>
</dbReference>
<keyword evidence="4" id="KW-0325">Glycoprotein</keyword>
<protein>
    <recommendedName>
        <fullName evidence="7">Bifunctional inhibitor/plant lipid transfer protein/seed storage helical domain-containing protein</fullName>
    </recommendedName>
</protein>
<evidence type="ECO:0000256" key="1">
    <source>
        <dbReference type="ARBA" id="ARBA00009748"/>
    </source>
</evidence>
<reference evidence="9" key="2">
    <citation type="journal article" date="2017" name="Nat. Plants">
        <title>The Aegilops tauschii genome reveals multiple impacts of transposons.</title>
        <authorList>
            <person name="Zhao G."/>
            <person name="Zou C."/>
            <person name="Li K."/>
            <person name="Wang K."/>
            <person name="Li T."/>
            <person name="Gao L."/>
            <person name="Zhang X."/>
            <person name="Wang H."/>
            <person name="Yang Z."/>
            <person name="Liu X."/>
            <person name="Jiang W."/>
            <person name="Mao L."/>
            <person name="Kong X."/>
            <person name="Jiao Y."/>
            <person name="Jia J."/>
        </authorList>
    </citation>
    <scope>NUCLEOTIDE SEQUENCE [LARGE SCALE GENOMIC DNA]</scope>
    <source>
        <strain evidence="9">cv. AL8/78</strain>
    </source>
</reference>
<dbReference type="InterPro" id="IPR043325">
    <property type="entry name" value="LTSS"/>
</dbReference>
<dbReference type="STRING" id="200361.A0A453HPA6"/>
<dbReference type="InterPro" id="IPR016140">
    <property type="entry name" value="Bifunc_inhib/LTP/seed_store"/>
</dbReference>
<feature type="domain" description="Bifunctional inhibitor/plant lipid transfer protein/seed storage helical" evidence="7">
    <location>
        <begin position="156"/>
        <end position="249"/>
    </location>
</feature>
<evidence type="ECO:0000313" key="9">
    <source>
        <dbReference type="Proteomes" id="UP000015105"/>
    </source>
</evidence>